<gene>
    <name evidence="1" type="ORF">MO867_13500</name>
</gene>
<reference evidence="1" key="1">
    <citation type="journal article" date="2022" name="Arch. Microbiol.">
        <title>Microbulbifer okhotskensis sp. nov., isolated from a deep bottom sediment of the Okhotsk Sea.</title>
        <authorList>
            <person name="Romanenko L."/>
            <person name="Kurilenko V."/>
            <person name="Otstavnykh N."/>
            <person name="Velansky P."/>
            <person name="Isaeva M."/>
            <person name="Mikhailov V."/>
        </authorList>
    </citation>
    <scope>NUCLEOTIDE SEQUENCE</scope>
    <source>
        <strain evidence="1">OS29</strain>
    </source>
</reference>
<dbReference type="AlphaFoldDB" id="A0A9X2ET87"/>
<name>A0A9X2ET87_9GAMM</name>
<dbReference type="EMBL" id="JALBWM010000059">
    <property type="protein sequence ID" value="MCO1335348.1"/>
    <property type="molecule type" value="Genomic_DNA"/>
</dbReference>
<sequence length="65" mass="6904">MEIRGNHNRVAGRDIVYEIHLDGEAAEKLANRLLAALDGAAAGIKVVLPGNNQFYLTSGRSPDGS</sequence>
<keyword evidence="2" id="KW-1185">Reference proteome</keyword>
<accession>A0A9X2ET87</accession>
<evidence type="ECO:0000313" key="2">
    <source>
        <dbReference type="Proteomes" id="UP001139028"/>
    </source>
</evidence>
<proteinExistence type="predicted"/>
<comment type="caution">
    <text evidence="1">The sequence shown here is derived from an EMBL/GenBank/DDBJ whole genome shotgun (WGS) entry which is preliminary data.</text>
</comment>
<dbReference type="Proteomes" id="UP001139028">
    <property type="component" value="Unassembled WGS sequence"/>
</dbReference>
<evidence type="ECO:0000313" key="1">
    <source>
        <dbReference type="EMBL" id="MCO1335348.1"/>
    </source>
</evidence>
<dbReference type="RefSeq" id="WP_252469360.1">
    <property type="nucleotide sequence ID" value="NZ_JALBWM010000059.1"/>
</dbReference>
<organism evidence="1 2">
    <name type="scientific">Microbulbifer okhotskensis</name>
    <dbReference type="NCBI Taxonomy" id="2926617"/>
    <lineage>
        <taxon>Bacteria</taxon>
        <taxon>Pseudomonadati</taxon>
        <taxon>Pseudomonadota</taxon>
        <taxon>Gammaproteobacteria</taxon>
        <taxon>Cellvibrionales</taxon>
        <taxon>Microbulbiferaceae</taxon>
        <taxon>Microbulbifer</taxon>
    </lineage>
</organism>
<protein>
    <submittedName>
        <fullName evidence="1">Uncharacterized protein</fullName>
    </submittedName>
</protein>